<evidence type="ECO:0000313" key="6">
    <source>
        <dbReference type="Proteomes" id="UP000239187"/>
    </source>
</evidence>
<keyword evidence="4" id="KW-1133">Transmembrane helix</keyword>
<keyword evidence="4" id="KW-0472">Membrane</keyword>
<dbReference type="PANTHER" id="PTHR43045">
    <property type="entry name" value="SHIKIMATE TRANSPORTER"/>
    <property type="match status" value="1"/>
</dbReference>
<accession>A0A2L0UI90</accession>
<keyword evidence="3" id="KW-1003">Cell membrane</keyword>
<protein>
    <submittedName>
        <fullName evidence="5">MFS transporter</fullName>
    </submittedName>
</protein>
<reference evidence="5 6" key="1">
    <citation type="submission" date="2017-11" db="EMBL/GenBank/DDBJ databases">
        <title>Draft genome of Arthrobacter agilis strain UMCV2, a plant growth-promoting rhizobacterium and biocontrol capacity of phytopathogenic fungi.</title>
        <authorList>
            <person name="Martinez-Camara R."/>
            <person name="Santoyo G."/>
            <person name="Moreno-Hagelsieb G."/>
            <person name="Valencia-Cantero E."/>
        </authorList>
    </citation>
    <scope>NUCLEOTIDE SEQUENCE [LARGE SCALE GENOMIC DNA]</scope>
    <source>
        <strain evidence="5 6">UMCV2</strain>
    </source>
</reference>
<sequence length="68" mass="7352">MSSTQHTPPQRQEPDVEQSGLKKVVVASMAGTVVEWYEFFLYAAAATLVFATVFFPSADSELDAIIAG</sequence>
<evidence type="ECO:0000256" key="3">
    <source>
        <dbReference type="ARBA" id="ARBA00022475"/>
    </source>
</evidence>
<evidence type="ECO:0000256" key="4">
    <source>
        <dbReference type="SAM" id="Phobius"/>
    </source>
</evidence>
<dbReference type="PANTHER" id="PTHR43045:SF1">
    <property type="entry name" value="SHIKIMATE TRANSPORTER"/>
    <property type="match status" value="1"/>
</dbReference>
<dbReference type="EMBL" id="CP024915">
    <property type="protein sequence ID" value="AUZ88960.1"/>
    <property type="molecule type" value="Genomic_DNA"/>
</dbReference>
<evidence type="ECO:0000313" key="5">
    <source>
        <dbReference type="EMBL" id="AUZ88960.1"/>
    </source>
</evidence>
<name>A0A2L0UI90_9MICC</name>
<feature type="non-terminal residue" evidence="5">
    <location>
        <position position="68"/>
    </location>
</feature>
<proteinExistence type="predicted"/>
<gene>
    <name evidence="5" type="ORF">CVO76_15900</name>
</gene>
<dbReference type="GO" id="GO:0005886">
    <property type="term" value="C:plasma membrane"/>
    <property type="evidence" value="ECO:0007669"/>
    <property type="project" value="UniProtKB-SubCell"/>
</dbReference>
<keyword evidence="4" id="KW-0812">Transmembrane</keyword>
<comment type="subcellular location">
    <subcellularLocation>
        <location evidence="1">Cell membrane</location>
        <topology evidence="1">Multi-pass membrane protein</topology>
    </subcellularLocation>
</comment>
<keyword evidence="2" id="KW-0813">Transport</keyword>
<organism evidence="5 6">
    <name type="scientific">Arthrobacter agilis</name>
    <dbReference type="NCBI Taxonomy" id="37921"/>
    <lineage>
        <taxon>Bacteria</taxon>
        <taxon>Bacillati</taxon>
        <taxon>Actinomycetota</taxon>
        <taxon>Actinomycetes</taxon>
        <taxon>Micrococcales</taxon>
        <taxon>Micrococcaceae</taxon>
        <taxon>Arthrobacter</taxon>
    </lineage>
</organism>
<dbReference type="AlphaFoldDB" id="A0A2L0UI90"/>
<feature type="transmembrane region" description="Helical" evidence="4">
    <location>
        <begin position="39"/>
        <end position="58"/>
    </location>
</feature>
<evidence type="ECO:0000256" key="1">
    <source>
        <dbReference type="ARBA" id="ARBA00004651"/>
    </source>
</evidence>
<evidence type="ECO:0000256" key="2">
    <source>
        <dbReference type="ARBA" id="ARBA00022448"/>
    </source>
</evidence>
<dbReference type="Proteomes" id="UP000239187">
    <property type="component" value="Chromosome"/>
</dbReference>